<proteinExistence type="predicted"/>
<evidence type="ECO:0000256" key="4">
    <source>
        <dbReference type="SAM" id="Coils"/>
    </source>
</evidence>
<comment type="caution">
    <text evidence="6">The sequence shown here is derived from an EMBL/GenBank/DDBJ whole genome shotgun (WGS) entry which is preliminary data.</text>
</comment>
<organism evidence="6 7">
    <name type="scientific">Leptosia nina</name>
    <dbReference type="NCBI Taxonomy" id="320188"/>
    <lineage>
        <taxon>Eukaryota</taxon>
        <taxon>Metazoa</taxon>
        <taxon>Ecdysozoa</taxon>
        <taxon>Arthropoda</taxon>
        <taxon>Hexapoda</taxon>
        <taxon>Insecta</taxon>
        <taxon>Pterygota</taxon>
        <taxon>Neoptera</taxon>
        <taxon>Endopterygota</taxon>
        <taxon>Lepidoptera</taxon>
        <taxon>Glossata</taxon>
        <taxon>Ditrysia</taxon>
        <taxon>Papilionoidea</taxon>
        <taxon>Pieridae</taxon>
        <taxon>Pierinae</taxon>
        <taxon>Leptosia</taxon>
    </lineage>
</organism>
<dbReference type="EMBL" id="CAVLEF010000127">
    <property type="protein sequence ID" value="CAK1551419.1"/>
    <property type="molecule type" value="Genomic_DNA"/>
</dbReference>
<reference evidence="6 7" key="1">
    <citation type="submission" date="2023-11" db="EMBL/GenBank/DDBJ databases">
        <authorList>
            <person name="Okamura Y."/>
        </authorList>
    </citation>
    <scope>NUCLEOTIDE SEQUENCE [LARGE SCALE GENOMIC DNA]</scope>
</reference>
<dbReference type="Pfam" id="PF00628">
    <property type="entry name" value="PHD"/>
    <property type="match status" value="1"/>
</dbReference>
<evidence type="ECO:0000256" key="1">
    <source>
        <dbReference type="ARBA" id="ARBA00022723"/>
    </source>
</evidence>
<dbReference type="SUPFAM" id="SSF57903">
    <property type="entry name" value="FYVE/PHD zinc finger"/>
    <property type="match status" value="1"/>
</dbReference>
<evidence type="ECO:0000256" key="2">
    <source>
        <dbReference type="ARBA" id="ARBA00022771"/>
    </source>
</evidence>
<protein>
    <recommendedName>
        <fullName evidence="5">PHD-type domain-containing protein</fullName>
    </recommendedName>
</protein>
<dbReference type="AlphaFoldDB" id="A0AAV1JSQ1"/>
<evidence type="ECO:0000256" key="3">
    <source>
        <dbReference type="ARBA" id="ARBA00022833"/>
    </source>
</evidence>
<dbReference type="InterPro" id="IPR019787">
    <property type="entry name" value="Znf_PHD-finger"/>
</dbReference>
<evidence type="ECO:0000313" key="6">
    <source>
        <dbReference type="EMBL" id="CAK1551419.1"/>
    </source>
</evidence>
<keyword evidence="7" id="KW-1185">Reference proteome</keyword>
<gene>
    <name evidence="6" type="ORF">LNINA_LOCUS10556</name>
</gene>
<evidence type="ECO:0000259" key="5">
    <source>
        <dbReference type="Pfam" id="PF00628"/>
    </source>
</evidence>
<dbReference type="InterPro" id="IPR011011">
    <property type="entry name" value="Znf_FYVE_PHD"/>
</dbReference>
<dbReference type="Gene3D" id="3.30.40.10">
    <property type="entry name" value="Zinc/RING finger domain, C3HC4 (zinc finger)"/>
    <property type="match status" value="1"/>
</dbReference>
<keyword evidence="3" id="KW-0862">Zinc</keyword>
<dbReference type="CDD" id="cd15489">
    <property type="entry name" value="PHD_SF"/>
    <property type="match status" value="1"/>
</dbReference>
<keyword evidence="2" id="KW-0863">Zinc-finger</keyword>
<accession>A0AAV1JSQ1</accession>
<keyword evidence="4" id="KW-0175">Coiled coil</keyword>
<sequence length="249" mass="28019">MDILINWGCCSSDIDGESYVTCLKCSKAFHYACLALDISSVSTEMEKIWTCPECVENIRVSKTDDTPVRNISTTRGNKRVALNSPPMAKDTVNITREDIRNIVQEVFKEILADTLSKFNDTINNEIKPLRDQICSLTESMALMNSLCSDAVKRNELSESKITTLESENAELKSNVQNLFLRCNNLEQQLRQTNIEIQCIPERKSENLLELIKCVGKVIGCEIVDSDIMHFTRVAKRASIPCQQGSARCD</sequence>
<name>A0AAV1JSQ1_9NEOP</name>
<evidence type="ECO:0000313" key="7">
    <source>
        <dbReference type="Proteomes" id="UP001497472"/>
    </source>
</evidence>
<feature type="coiled-coil region" evidence="4">
    <location>
        <begin position="154"/>
        <end position="195"/>
    </location>
</feature>
<dbReference type="Proteomes" id="UP001497472">
    <property type="component" value="Unassembled WGS sequence"/>
</dbReference>
<keyword evidence="1" id="KW-0479">Metal-binding</keyword>
<feature type="domain" description="PHD-type" evidence="5">
    <location>
        <begin position="9"/>
        <end position="54"/>
    </location>
</feature>
<dbReference type="GO" id="GO:0008270">
    <property type="term" value="F:zinc ion binding"/>
    <property type="evidence" value="ECO:0007669"/>
    <property type="project" value="UniProtKB-KW"/>
</dbReference>
<dbReference type="InterPro" id="IPR013083">
    <property type="entry name" value="Znf_RING/FYVE/PHD"/>
</dbReference>